<organism evidence="2 3">
    <name type="scientific">Phytophthora megakarya</name>
    <dbReference type="NCBI Taxonomy" id="4795"/>
    <lineage>
        <taxon>Eukaryota</taxon>
        <taxon>Sar</taxon>
        <taxon>Stramenopiles</taxon>
        <taxon>Oomycota</taxon>
        <taxon>Peronosporomycetes</taxon>
        <taxon>Peronosporales</taxon>
        <taxon>Peronosporaceae</taxon>
        <taxon>Phytophthora</taxon>
    </lineage>
</organism>
<sequence length="601" mass="67409">MEAKTTRFLTQFSRAVFQQWTQTPEREQFWKDDAFIHSMLEEAVAKLPRGKLKVQLVRDLVSLEAQLATQLRELHVEYTQKQQLMAEETSSMHSALLNEELTELTLTQAAASPSDDKQHRLAGVLALDTGFDVAQQPVDALEKDAEKLMQLFALIPARGYETPLEQQHKRGLVLRSLVDYVQKQVEELPKNWSCGEGDDANKVVQLRALLERVVVQDAVALAQEGSEDEGNLKAPWTMFYRPEETKELKQVAYDNEMAKIYGALLALALYFPIDVNEVEDYEETSGDSSSDDDGEKKITQKPQKMLGFLDQARLTTRKTLFAAQMRHSRHHQHGQWLVSVLTYLHSFSKPATYIDEDEDEALDSGDHHAILGCLGHIYSRAFASTALFNQDKEAAGEDKAAVADRELFEAVVCLRRAARFMLVEQKSSLPAVTTAMAFLAGVPLPTSFVSWLDYEQTAKPKSVLEKATQRLWKKCIGQDRMVNVLLSSSDVTTEELPPIQKSYLEYLERVADGNTDKTSRQTDANVSSSAEATEVSVVDAANLFYVDNAGGENQETMSKSKKKRANRKKKRANKGGAISPSKRSRASRVLDHQSNITDSMI</sequence>
<dbReference type="Proteomes" id="UP000198211">
    <property type="component" value="Unassembled WGS sequence"/>
</dbReference>
<gene>
    <name evidence="2" type="ORF">PHMEG_0004616</name>
</gene>
<evidence type="ECO:0000313" key="2">
    <source>
        <dbReference type="EMBL" id="OWZ20914.1"/>
    </source>
</evidence>
<name>A0A225WTC9_9STRA</name>
<dbReference type="OrthoDB" id="165648at2759"/>
<proteinExistence type="predicted"/>
<dbReference type="AlphaFoldDB" id="A0A225WTC9"/>
<dbReference type="EMBL" id="NBNE01000275">
    <property type="protein sequence ID" value="OWZ20914.1"/>
    <property type="molecule type" value="Genomic_DNA"/>
</dbReference>
<keyword evidence="3" id="KW-1185">Reference proteome</keyword>
<reference evidence="3" key="1">
    <citation type="submission" date="2017-03" db="EMBL/GenBank/DDBJ databases">
        <title>Phytopthora megakarya and P. palmivora, two closely related causual agents of cacao black pod achieved similar genome size and gene model numbers by different mechanisms.</title>
        <authorList>
            <person name="Ali S."/>
            <person name="Shao J."/>
            <person name="Larry D.J."/>
            <person name="Kronmiller B."/>
            <person name="Shen D."/>
            <person name="Strem M.D."/>
            <person name="Melnick R.L."/>
            <person name="Guiltinan M.J."/>
            <person name="Tyler B.M."/>
            <person name="Meinhardt L.W."/>
            <person name="Bailey B.A."/>
        </authorList>
    </citation>
    <scope>NUCLEOTIDE SEQUENCE [LARGE SCALE GENOMIC DNA]</scope>
    <source>
        <strain evidence="3">zdho120</strain>
    </source>
</reference>
<protein>
    <submittedName>
        <fullName evidence="2">Uncharacterized protein</fullName>
    </submittedName>
</protein>
<feature type="region of interest" description="Disordered" evidence="1">
    <location>
        <begin position="552"/>
        <end position="601"/>
    </location>
</feature>
<evidence type="ECO:0000256" key="1">
    <source>
        <dbReference type="SAM" id="MobiDB-lite"/>
    </source>
</evidence>
<feature type="compositionally biased region" description="Basic residues" evidence="1">
    <location>
        <begin position="559"/>
        <end position="573"/>
    </location>
</feature>
<comment type="caution">
    <text evidence="2">The sequence shown here is derived from an EMBL/GenBank/DDBJ whole genome shotgun (WGS) entry which is preliminary data.</text>
</comment>
<feature type="compositionally biased region" description="Polar residues" evidence="1">
    <location>
        <begin position="592"/>
        <end position="601"/>
    </location>
</feature>
<evidence type="ECO:0000313" key="3">
    <source>
        <dbReference type="Proteomes" id="UP000198211"/>
    </source>
</evidence>
<accession>A0A225WTC9</accession>